<dbReference type="GO" id="GO:0005925">
    <property type="term" value="C:focal adhesion"/>
    <property type="evidence" value="ECO:0007669"/>
    <property type="project" value="TreeGrafter"/>
</dbReference>
<dbReference type="Pfam" id="PF08913">
    <property type="entry name" value="VBS"/>
    <property type="match status" value="1"/>
</dbReference>
<gene>
    <name evidence="2" type="ORF">AFUS01_LOCUS34163</name>
</gene>
<feature type="non-terminal residue" evidence="2">
    <location>
        <position position="1"/>
    </location>
</feature>
<dbReference type="PANTHER" id="PTHR19981">
    <property type="entry name" value="TALIN"/>
    <property type="match status" value="1"/>
</dbReference>
<evidence type="ECO:0000313" key="3">
    <source>
        <dbReference type="Proteomes" id="UP000708208"/>
    </source>
</evidence>
<dbReference type="EMBL" id="CAJVCH010531253">
    <property type="protein sequence ID" value="CAG7823978.1"/>
    <property type="molecule type" value="Genomic_DNA"/>
</dbReference>
<dbReference type="GO" id="GO:0098609">
    <property type="term" value="P:cell-cell adhesion"/>
    <property type="evidence" value="ECO:0007669"/>
    <property type="project" value="TreeGrafter"/>
</dbReference>
<dbReference type="PANTHER" id="PTHR19981:SF1">
    <property type="entry name" value="RHEA, ISOFORM B"/>
    <property type="match status" value="1"/>
</dbReference>
<dbReference type="AlphaFoldDB" id="A0A8J2PJS2"/>
<dbReference type="GO" id="GO:0005886">
    <property type="term" value="C:plasma membrane"/>
    <property type="evidence" value="ECO:0007669"/>
    <property type="project" value="TreeGrafter"/>
</dbReference>
<dbReference type="GO" id="GO:0030036">
    <property type="term" value="P:actin cytoskeleton organization"/>
    <property type="evidence" value="ECO:0007669"/>
    <property type="project" value="TreeGrafter"/>
</dbReference>
<name>A0A8J2PJS2_9HEXA</name>
<feature type="domain" description="Vinculin-binding site-containing" evidence="1">
    <location>
        <begin position="51"/>
        <end position="174"/>
    </location>
</feature>
<reference evidence="2" key="1">
    <citation type="submission" date="2021-06" db="EMBL/GenBank/DDBJ databases">
        <authorList>
            <person name="Hodson N. C."/>
            <person name="Mongue J. A."/>
            <person name="Jaron S. K."/>
        </authorList>
    </citation>
    <scope>NUCLEOTIDE SEQUENCE</scope>
</reference>
<organism evidence="2 3">
    <name type="scientific">Allacma fusca</name>
    <dbReference type="NCBI Taxonomy" id="39272"/>
    <lineage>
        <taxon>Eukaryota</taxon>
        <taxon>Metazoa</taxon>
        <taxon>Ecdysozoa</taxon>
        <taxon>Arthropoda</taxon>
        <taxon>Hexapoda</taxon>
        <taxon>Collembola</taxon>
        <taxon>Symphypleona</taxon>
        <taxon>Sminthuridae</taxon>
        <taxon>Allacma</taxon>
    </lineage>
</organism>
<proteinExistence type="predicted"/>
<dbReference type="Proteomes" id="UP000708208">
    <property type="component" value="Unassembled WGS sequence"/>
</dbReference>
<evidence type="ECO:0000313" key="2">
    <source>
        <dbReference type="EMBL" id="CAG7823978.1"/>
    </source>
</evidence>
<comment type="caution">
    <text evidence="2">The sequence shown here is derived from an EMBL/GenBank/DDBJ whole genome shotgun (WGS) entry which is preliminary data.</text>
</comment>
<evidence type="ECO:0000259" key="1">
    <source>
        <dbReference type="Pfam" id="PF08913"/>
    </source>
</evidence>
<dbReference type="GO" id="GO:0005737">
    <property type="term" value="C:cytoplasm"/>
    <property type="evidence" value="ECO:0007669"/>
    <property type="project" value="TreeGrafter"/>
</dbReference>
<dbReference type="GO" id="GO:0005178">
    <property type="term" value="F:integrin binding"/>
    <property type="evidence" value="ECO:0007669"/>
    <property type="project" value="TreeGrafter"/>
</dbReference>
<feature type="non-terminal residue" evidence="2">
    <location>
        <position position="219"/>
    </location>
</feature>
<sequence>CFQEGLDDLKISLQEISSGVGGLVASISESISSAMVKLNQQTYSSPSVSESFVDYQSRMVQLAKEIARLSQEVTSKFATNQSQIPIISSEISQLYSQLANDAKGAIASIASQDVGIRIRCGVQELGRACIDLIKFGAAVQFSADAFTQRDLSDANRVVCEKVSDILAALQAGSRGTQACINAASTVSGIIGDLDTTIMFATAGTLLGDGDETFGDHREN</sequence>
<accession>A0A8J2PJS2</accession>
<dbReference type="OrthoDB" id="10262320at2759"/>
<keyword evidence="3" id="KW-1185">Reference proteome</keyword>
<dbReference type="InterPro" id="IPR015009">
    <property type="entry name" value="Vinculin-bd_dom"/>
</dbReference>
<protein>
    <recommendedName>
        <fullName evidence="1">Vinculin-binding site-containing domain-containing protein</fullName>
    </recommendedName>
</protein>